<feature type="transmembrane region" description="Helical" evidence="2">
    <location>
        <begin position="128"/>
        <end position="146"/>
    </location>
</feature>
<evidence type="ECO:0000256" key="2">
    <source>
        <dbReference type="SAM" id="Phobius"/>
    </source>
</evidence>
<evidence type="ECO:0000313" key="3">
    <source>
        <dbReference type="EMBL" id="EXB82786.1"/>
    </source>
</evidence>
<name>W9RD12_9ROSA</name>
<protein>
    <submittedName>
        <fullName evidence="3">Uncharacterized protein</fullName>
    </submittedName>
</protein>
<feature type="region of interest" description="Disordered" evidence="1">
    <location>
        <begin position="433"/>
        <end position="458"/>
    </location>
</feature>
<keyword evidence="4" id="KW-1185">Reference proteome</keyword>
<gene>
    <name evidence="3" type="ORF">L484_012098</name>
</gene>
<dbReference type="KEGG" id="mnt:21395329"/>
<evidence type="ECO:0000256" key="1">
    <source>
        <dbReference type="SAM" id="MobiDB-lite"/>
    </source>
</evidence>
<evidence type="ECO:0000313" key="4">
    <source>
        <dbReference type="Proteomes" id="UP000030645"/>
    </source>
</evidence>
<dbReference type="Gene3D" id="1.25.40.10">
    <property type="entry name" value="Tetratricopeptide repeat domain"/>
    <property type="match status" value="1"/>
</dbReference>
<reference evidence="4" key="1">
    <citation type="submission" date="2013-01" db="EMBL/GenBank/DDBJ databases">
        <title>Draft Genome Sequence of a Mulberry Tree, Morus notabilis C.K. Schneid.</title>
        <authorList>
            <person name="He N."/>
            <person name="Zhao S."/>
        </authorList>
    </citation>
    <scope>NUCLEOTIDE SEQUENCE</scope>
</reference>
<keyword evidence="2" id="KW-0812">Transmembrane</keyword>
<dbReference type="InterPro" id="IPR011990">
    <property type="entry name" value="TPR-like_helical_dom_sf"/>
</dbReference>
<dbReference type="PANTHER" id="PTHR36888">
    <property type="entry name" value="TETRATRICOPEPTIDE-LIKE HELICAL DOMAIN-CONTAINING PROTEIN-RELATED"/>
    <property type="match status" value="1"/>
</dbReference>
<dbReference type="Proteomes" id="UP000030645">
    <property type="component" value="Unassembled WGS sequence"/>
</dbReference>
<dbReference type="AlphaFoldDB" id="W9RD12"/>
<accession>W9RD12</accession>
<feature type="compositionally biased region" description="Basic and acidic residues" evidence="1">
    <location>
        <begin position="433"/>
        <end position="444"/>
    </location>
</feature>
<dbReference type="STRING" id="981085.W9RD12"/>
<dbReference type="EMBL" id="KE344870">
    <property type="protein sequence ID" value="EXB82786.1"/>
    <property type="molecule type" value="Genomic_DNA"/>
</dbReference>
<dbReference type="SUPFAM" id="SSF48452">
    <property type="entry name" value="TPR-like"/>
    <property type="match status" value="1"/>
</dbReference>
<proteinExistence type="predicted"/>
<organism evidence="3 4">
    <name type="scientific">Morus notabilis</name>
    <dbReference type="NCBI Taxonomy" id="981085"/>
    <lineage>
        <taxon>Eukaryota</taxon>
        <taxon>Viridiplantae</taxon>
        <taxon>Streptophyta</taxon>
        <taxon>Embryophyta</taxon>
        <taxon>Tracheophyta</taxon>
        <taxon>Spermatophyta</taxon>
        <taxon>Magnoliopsida</taxon>
        <taxon>eudicotyledons</taxon>
        <taxon>Gunneridae</taxon>
        <taxon>Pentapetalae</taxon>
        <taxon>rosids</taxon>
        <taxon>fabids</taxon>
        <taxon>Rosales</taxon>
        <taxon>Moraceae</taxon>
        <taxon>Moreae</taxon>
        <taxon>Morus</taxon>
    </lineage>
</organism>
<sequence>MKTLISQNLTINRWKPHLPCPFFLFNFPSLSRENRNLLAISHRKWPYRPGVLRLSFVRANCVSESASYGGWDNLVPVGDSDHSGEAEAYRFRNFLVSIGVDDRKHIFTFILGLMCALAISRVKVSSIVVFPASVLVFAVGFSFGLVRGGGLDELNYSGNKRRVKDETFRAYVDRFRNLVEVVDDFDVKVKNLKFRVQKAIDSRQITVNDLEDYTKVLGSISLSASKAKNSIEVSTENLSSSNVILAENQKSNKRERELGEIGSDFFKSIGGLFKENIVTPKPMKAKNNVKRETMEDDQTRGDNLFPSVKEMVLNPVNANKHRANSVLAQNSTTELPFDEDGYGRMRNGKMSWEEISRYGNRFNYSKEYGYENKRLQLVNNRRISLKMGRDDQINTLESNDNLLESVNFSIRMKHMETEASFLREQKLEKSDDIYRSSSRMREESEYSANGSPLVEDSVNGKDDSYVAGQLSGHESEIPSTSSSMVSDDVVFDRYLTEANDLLQQAKEFMRDGHEKDRAEIILYKSAKLLSNAIAMKPASLLAVGQLGNTCLLHGELKLRISRELRTLLYRSSPSVGKWDRLRNQMGSKDDITSALINVCEECEELLVEAGRKYRMALSIDGNDVRALYNWGLALSFRAQLIADIGPEAAFDADKVFMAAIDKFNAMMSKGNVYAPDALFRWGTVLQQRSRLRPSNSKEKVKLLQQAKRLYEDALDMDSDNVQVREALSTCISELSSRYF</sequence>
<dbReference type="eggNOG" id="ENOG502QVKT">
    <property type="taxonomic scope" value="Eukaryota"/>
</dbReference>
<keyword evidence="2" id="KW-0472">Membrane</keyword>
<keyword evidence="2" id="KW-1133">Transmembrane helix</keyword>
<dbReference type="PANTHER" id="PTHR36888:SF2">
    <property type="entry name" value="TETRATRICOPEPTIDE REPEAT (TPR)-LIKE SUPERFAMILY PROTEIN"/>
    <property type="match status" value="1"/>
</dbReference>
<dbReference type="OrthoDB" id="552664at2759"/>